<dbReference type="PANTHER" id="PTHR11571:SF260">
    <property type="entry name" value="GLUTATHIONE S-TRANSFERASE"/>
    <property type="match status" value="1"/>
</dbReference>
<dbReference type="CDD" id="cd03192">
    <property type="entry name" value="GST_C_Sigma_like"/>
    <property type="match status" value="1"/>
</dbReference>
<dbReference type="FunFam" id="3.40.30.10:FF:000258">
    <property type="entry name" value="Glutathione S-transferase"/>
    <property type="match status" value="1"/>
</dbReference>
<dbReference type="SFLD" id="SFLDG00363">
    <property type="entry name" value="AMPS_(cytGST):_Alpha-__Mu-__Pi"/>
    <property type="match status" value="1"/>
</dbReference>
<sequence>MPHYKLTYFDIMGLAEPIRLMFAQAGVEYENVMIPDEDDDPTWEKLKPTTPHCQLPILEVDGKVLAQSVAISNYLAKKLGFDGQNEWESAKAQELVQAINDVRQQVRAWRKEEDEKKKAEILKKLEHDVVTPYFDRHEKFLAKNGSGYFVGSHVTQADLHIFNTLQWWQNNHLFTEAFKNHPKIGEFVEKIANLPNIKKWIEKRPKTAV</sequence>
<keyword evidence="1" id="KW-0175">Coiled coil</keyword>
<dbReference type="InterPro" id="IPR036282">
    <property type="entry name" value="Glutathione-S-Trfase_C_sf"/>
</dbReference>
<evidence type="ECO:0000313" key="4">
    <source>
        <dbReference type="Proteomes" id="UP000887566"/>
    </source>
</evidence>
<dbReference type="Gene3D" id="1.20.1050.10">
    <property type="match status" value="1"/>
</dbReference>
<name>A0A914UIH8_9BILA</name>
<feature type="domain" description="GST C-terminal" evidence="3">
    <location>
        <begin position="85"/>
        <end position="209"/>
    </location>
</feature>
<dbReference type="InterPro" id="IPR010987">
    <property type="entry name" value="Glutathione-S-Trfase_C-like"/>
</dbReference>
<dbReference type="GO" id="GO:0004364">
    <property type="term" value="F:glutathione transferase activity"/>
    <property type="evidence" value="ECO:0007669"/>
    <property type="project" value="UniProtKB-ARBA"/>
</dbReference>
<dbReference type="WBParaSite" id="PSAMB.scaffold1030size36910.g10362.t1">
    <property type="protein sequence ID" value="PSAMB.scaffold1030size36910.g10362.t1"/>
    <property type="gene ID" value="PSAMB.scaffold1030size36910.g10362"/>
</dbReference>
<dbReference type="InterPro" id="IPR036249">
    <property type="entry name" value="Thioredoxin-like_sf"/>
</dbReference>
<accession>A0A914UIH8</accession>
<dbReference type="SUPFAM" id="SSF47616">
    <property type="entry name" value="GST C-terminal domain-like"/>
    <property type="match status" value="1"/>
</dbReference>
<proteinExistence type="predicted"/>
<reference evidence="5" key="1">
    <citation type="submission" date="2022-11" db="UniProtKB">
        <authorList>
            <consortium name="WormBaseParasite"/>
        </authorList>
    </citation>
    <scope>IDENTIFICATION</scope>
</reference>
<dbReference type="InterPro" id="IPR040079">
    <property type="entry name" value="Glutathione_S-Trfase"/>
</dbReference>
<dbReference type="Pfam" id="PF02798">
    <property type="entry name" value="GST_N"/>
    <property type="match status" value="1"/>
</dbReference>
<dbReference type="FunFam" id="1.20.1050.10:FF:000030">
    <property type="entry name" value="Glutathione S-transferase S1"/>
    <property type="match status" value="1"/>
</dbReference>
<feature type="coiled-coil region" evidence="1">
    <location>
        <begin position="92"/>
        <end position="119"/>
    </location>
</feature>
<dbReference type="PROSITE" id="PS50405">
    <property type="entry name" value="GST_CTER"/>
    <property type="match status" value="1"/>
</dbReference>
<evidence type="ECO:0000259" key="3">
    <source>
        <dbReference type="PROSITE" id="PS50405"/>
    </source>
</evidence>
<dbReference type="Gene3D" id="3.40.30.10">
    <property type="entry name" value="Glutaredoxin"/>
    <property type="match status" value="1"/>
</dbReference>
<feature type="domain" description="GST N-terminal" evidence="2">
    <location>
        <begin position="2"/>
        <end position="83"/>
    </location>
</feature>
<evidence type="ECO:0000256" key="1">
    <source>
        <dbReference type="SAM" id="Coils"/>
    </source>
</evidence>
<dbReference type="GO" id="GO:0006749">
    <property type="term" value="P:glutathione metabolic process"/>
    <property type="evidence" value="ECO:0007669"/>
    <property type="project" value="TreeGrafter"/>
</dbReference>
<dbReference type="PROSITE" id="PS50404">
    <property type="entry name" value="GST_NTER"/>
    <property type="match status" value="1"/>
</dbReference>
<dbReference type="CDD" id="cd03039">
    <property type="entry name" value="GST_N_Sigma_like"/>
    <property type="match status" value="1"/>
</dbReference>
<organism evidence="4 5">
    <name type="scientific">Plectus sambesii</name>
    <dbReference type="NCBI Taxonomy" id="2011161"/>
    <lineage>
        <taxon>Eukaryota</taxon>
        <taxon>Metazoa</taxon>
        <taxon>Ecdysozoa</taxon>
        <taxon>Nematoda</taxon>
        <taxon>Chromadorea</taxon>
        <taxon>Plectida</taxon>
        <taxon>Plectina</taxon>
        <taxon>Plectoidea</taxon>
        <taxon>Plectidae</taxon>
        <taxon>Plectus</taxon>
    </lineage>
</organism>
<dbReference type="SFLD" id="SFLDS00019">
    <property type="entry name" value="Glutathione_Transferase_(cytos"/>
    <property type="match status" value="1"/>
</dbReference>
<evidence type="ECO:0000313" key="5">
    <source>
        <dbReference type="WBParaSite" id="PSAMB.scaffold1030size36910.g10362.t1"/>
    </source>
</evidence>
<dbReference type="Pfam" id="PF14497">
    <property type="entry name" value="GST_C_3"/>
    <property type="match status" value="1"/>
</dbReference>
<dbReference type="AlphaFoldDB" id="A0A914UIH8"/>
<dbReference type="Proteomes" id="UP000887566">
    <property type="component" value="Unplaced"/>
</dbReference>
<dbReference type="InterPro" id="IPR050213">
    <property type="entry name" value="GST_superfamily"/>
</dbReference>
<dbReference type="InterPro" id="IPR004045">
    <property type="entry name" value="Glutathione_S-Trfase_N"/>
</dbReference>
<dbReference type="InterPro" id="IPR004046">
    <property type="entry name" value="GST_C"/>
</dbReference>
<dbReference type="SFLD" id="SFLDG01205">
    <property type="entry name" value="AMPS.1"/>
    <property type="match status" value="1"/>
</dbReference>
<keyword evidence="4" id="KW-1185">Reference proteome</keyword>
<evidence type="ECO:0000259" key="2">
    <source>
        <dbReference type="PROSITE" id="PS50404"/>
    </source>
</evidence>
<dbReference type="SUPFAM" id="SSF52833">
    <property type="entry name" value="Thioredoxin-like"/>
    <property type="match status" value="1"/>
</dbReference>
<dbReference type="PANTHER" id="PTHR11571">
    <property type="entry name" value="GLUTATHIONE S-TRANSFERASE"/>
    <property type="match status" value="1"/>
</dbReference>
<protein>
    <submittedName>
        <fullName evidence="5">Glutathione S-transferase</fullName>
    </submittedName>
</protein>